<feature type="region of interest" description="Disordered" evidence="1">
    <location>
        <begin position="55"/>
        <end position="93"/>
    </location>
</feature>
<feature type="compositionally biased region" description="Basic and acidic residues" evidence="1">
    <location>
        <begin position="67"/>
        <end position="76"/>
    </location>
</feature>
<accession>U5D693</accession>
<keyword evidence="3" id="KW-1185">Reference proteome</keyword>
<proteinExistence type="predicted"/>
<name>U5D693_AMBTC</name>
<gene>
    <name evidence="2" type="ORF">AMTR_s00046p00084270</name>
</gene>
<protein>
    <submittedName>
        <fullName evidence="2">Uncharacterized protein</fullName>
    </submittedName>
</protein>
<evidence type="ECO:0000313" key="2">
    <source>
        <dbReference type="EMBL" id="ERN17964.1"/>
    </source>
</evidence>
<evidence type="ECO:0000313" key="3">
    <source>
        <dbReference type="Proteomes" id="UP000017836"/>
    </source>
</evidence>
<dbReference type="EMBL" id="KI392290">
    <property type="protein sequence ID" value="ERN17964.1"/>
    <property type="molecule type" value="Genomic_DNA"/>
</dbReference>
<evidence type="ECO:0000256" key="1">
    <source>
        <dbReference type="SAM" id="MobiDB-lite"/>
    </source>
</evidence>
<reference evidence="3" key="1">
    <citation type="journal article" date="2013" name="Science">
        <title>The Amborella genome and the evolution of flowering plants.</title>
        <authorList>
            <consortium name="Amborella Genome Project"/>
        </authorList>
    </citation>
    <scope>NUCLEOTIDE SEQUENCE [LARGE SCALE GENOMIC DNA]</scope>
</reference>
<dbReference type="Proteomes" id="UP000017836">
    <property type="component" value="Unassembled WGS sequence"/>
</dbReference>
<dbReference type="HOGENOM" id="CLU_2402615_0_0_1"/>
<dbReference type="AlphaFoldDB" id="U5D693"/>
<sequence>MARGNIILASMPMVPKICGLKRSQLRIGRQDLGSNANVTEDSANGVKTFFLETQRTGLKRPTGSPEGQRDFLEPKGPRATGNGANGSATSPGL</sequence>
<dbReference type="Gramene" id="ERN17964">
    <property type="protein sequence ID" value="ERN17964"/>
    <property type="gene ID" value="AMTR_s00046p00084270"/>
</dbReference>
<organism evidence="2 3">
    <name type="scientific">Amborella trichopoda</name>
    <dbReference type="NCBI Taxonomy" id="13333"/>
    <lineage>
        <taxon>Eukaryota</taxon>
        <taxon>Viridiplantae</taxon>
        <taxon>Streptophyta</taxon>
        <taxon>Embryophyta</taxon>
        <taxon>Tracheophyta</taxon>
        <taxon>Spermatophyta</taxon>
        <taxon>Magnoliopsida</taxon>
        <taxon>Amborellales</taxon>
        <taxon>Amborellaceae</taxon>
        <taxon>Amborella</taxon>
    </lineage>
</organism>